<evidence type="ECO:0000313" key="4">
    <source>
        <dbReference type="Proteomes" id="UP000283269"/>
    </source>
</evidence>
<dbReference type="GO" id="GO:0004672">
    <property type="term" value="F:protein kinase activity"/>
    <property type="evidence" value="ECO:0007669"/>
    <property type="project" value="InterPro"/>
</dbReference>
<dbReference type="SUPFAM" id="SSF56112">
    <property type="entry name" value="Protein kinase-like (PK-like)"/>
    <property type="match status" value="1"/>
</dbReference>
<keyword evidence="4" id="KW-1185">Reference proteome</keyword>
<dbReference type="OrthoDB" id="3260094at2759"/>
<comment type="caution">
    <text evidence="3">The sequence shown here is derived from an EMBL/GenBank/DDBJ whole genome shotgun (WGS) entry which is preliminary data.</text>
</comment>
<dbReference type="PANTHER" id="PTHR38248:SF2">
    <property type="entry name" value="FUNK1 11"/>
    <property type="match status" value="1"/>
</dbReference>
<sequence length="841" mass="93802">MAYLPHIDDPCVFCDSTVFSDIDDDSTWPSPMTESTSAKAKPPGPIFPVLPPIHNFSVLGNPERFQSYIAAELPLARDEVASSSSMPPAPPPPPTTEKLRRNVNSTFLNSLLTKPDKVIHGTLKWVETDVFPDSKLPIPFNDKAVQLNHKLWDPQAHIIPRPPSDMTENKIRLWLNNIANNLAVTHNITNTTNRSDRGFDSRTATKGPSGGYMLRKPDISLIDRAAQHDPTKTQEERLNWRKIYALIEVTGKASSPLSNILRQISQKAACMFDVQPQRRFACGVGIFGQPTKLEFIFAIVDRAGITHTPPTEIKSYAALAFLRIIFALCYANPVTIGWDPTMEIDPETYQVATIAVTGCECDSTNPTTRKFNVVKLLHSSPILNGRGTRVWIVKDHQGCFYVLKDSWILAANVVSEIDFIKHIEKTVKEAPNGYLYKYSCPTYYIGQDSVCSTDPIRGLLDKPPTRLQRRIVTGPIGDPITSFRSKKEFVATCLDLVNVLDFLSTKAKVIHGDLSINNILINRVWHQKPNESPSHLRNLASGIATANANMLSDASDLNDHENAMSQPESESTAPAISVSVIQAPVSAPDVGAVDYGGTFEPIEAAGMIIDCDFMRYTTQVTHQTSGTLPFMAIEALMPPTDKQFKHHAGHDLECLLNTIMTVCHYTVGPGGKLRKAVAGDENIKFNEWFTIANRVSLAATKSITLEAFNTFIQPVLPKYWEDFIPFLRRLIEATWVKMPFIEHHNVATHQAYRDILKDALTKYSLEETDPPAVYAFVPKAKRPLEDNCSLRRSKRARRSEAGGPSDVLLPRRPASHFLESYVESIEHPVREDADVYEQLDK</sequence>
<protein>
    <recommendedName>
        <fullName evidence="2">Fungal-type protein kinase domain-containing protein</fullName>
    </recommendedName>
</protein>
<dbReference type="PROSITE" id="PS00109">
    <property type="entry name" value="PROTEIN_KINASE_TYR"/>
    <property type="match status" value="1"/>
</dbReference>
<gene>
    <name evidence="3" type="ORF">CVT25_004369</name>
</gene>
<dbReference type="Pfam" id="PF17667">
    <property type="entry name" value="Pkinase_fungal"/>
    <property type="match status" value="3"/>
</dbReference>
<dbReference type="PANTHER" id="PTHR38248">
    <property type="entry name" value="FUNK1 6"/>
    <property type="match status" value="1"/>
</dbReference>
<dbReference type="InParanoid" id="A0A409XVY2"/>
<organism evidence="3 4">
    <name type="scientific">Psilocybe cyanescens</name>
    <dbReference type="NCBI Taxonomy" id="93625"/>
    <lineage>
        <taxon>Eukaryota</taxon>
        <taxon>Fungi</taxon>
        <taxon>Dikarya</taxon>
        <taxon>Basidiomycota</taxon>
        <taxon>Agaricomycotina</taxon>
        <taxon>Agaricomycetes</taxon>
        <taxon>Agaricomycetidae</taxon>
        <taxon>Agaricales</taxon>
        <taxon>Agaricineae</taxon>
        <taxon>Strophariaceae</taxon>
        <taxon>Psilocybe</taxon>
    </lineage>
</organism>
<reference evidence="3 4" key="1">
    <citation type="journal article" date="2018" name="Evol. Lett.">
        <title>Horizontal gene cluster transfer increased hallucinogenic mushroom diversity.</title>
        <authorList>
            <person name="Reynolds H.T."/>
            <person name="Vijayakumar V."/>
            <person name="Gluck-Thaler E."/>
            <person name="Korotkin H.B."/>
            <person name="Matheny P.B."/>
            <person name="Slot J.C."/>
        </authorList>
    </citation>
    <scope>NUCLEOTIDE SEQUENCE [LARGE SCALE GENOMIC DNA]</scope>
    <source>
        <strain evidence="3 4">2631</strain>
    </source>
</reference>
<dbReference type="EMBL" id="NHYD01000198">
    <property type="protein sequence ID" value="PPQ94901.1"/>
    <property type="molecule type" value="Genomic_DNA"/>
</dbReference>
<feature type="region of interest" description="Disordered" evidence="1">
    <location>
        <begin position="791"/>
        <end position="811"/>
    </location>
</feature>
<dbReference type="InterPro" id="IPR008266">
    <property type="entry name" value="Tyr_kinase_AS"/>
</dbReference>
<name>A0A409XVY2_PSICY</name>
<accession>A0A409XVY2</accession>
<proteinExistence type="predicted"/>
<dbReference type="Gene3D" id="1.10.510.10">
    <property type="entry name" value="Transferase(Phosphotransferase) domain 1"/>
    <property type="match status" value="1"/>
</dbReference>
<dbReference type="Proteomes" id="UP000283269">
    <property type="component" value="Unassembled WGS sequence"/>
</dbReference>
<feature type="domain" description="Fungal-type protein kinase" evidence="2">
    <location>
        <begin position="464"/>
        <end position="540"/>
    </location>
</feature>
<evidence type="ECO:0000256" key="1">
    <source>
        <dbReference type="SAM" id="MobiDB-lite"/>
    </source>
</evidence>
<dbReference type="STRING" id="93625.A0A409XVY2"/>
<dbReference type="AlphaFoldDB" id="A0A409XVY2"/>
<evidence type="ECO:0000259" key="2">
    <source>
        <dbReference type="Pfam" id="PF17667"/>
    </source>
</evidence>
<dbReference type="InterPro" id="IPR011009">
    <property type="entry name" value="Kinase-like_dom_sf"/>
</dbReference>
<evidence type="ECO:0000313" key="3">
    <source>
        <dbReference type="EMBL" id="PPQ94901.1"/>
    </source>
</evidence>
<feature type="domain" description="Fungal-type protein kinase" evidence="2">
    <location>
        <begin position="604"/>
        <end position="663"/>
    </location>
</feature>
<feature type="domain" description="Fungal-type protein kinase" evidence="2">
    <location>
        <begin position="217"/>
        <end position="428"/>
    </location>
</feature>
<feature type="region of interest" description="Disordered" evidence="1">
    <location>
        <begin position="79"/>
        <end position="99"/>
    </location>
</feature>
<dbReference type="InterPro" id="IPR040976">
    <property type="entry name" value="Pkinase_fungal"/>
</dbReference>